<feature type="compositionally biased region" description="Low complexity" evidence="4">
    <location>
        <begin position="100"/>
        <end position="109"/>
    </location>
</feature>
<evidence type="ECO:0000256" key="2">
    <source>
        <dbReference type="ARBA" id="ARBA00038210"/>
    </source>
</evidence>
<dbReference type="PROSITE" id="PS50005">
    <property type="entry name" value="TPR"/>
    <property type="match status" value="4"/>
</dbReference>
<dbReference type="Pfam" id="PF13432">
    <property type="entry name" value="TPR_16"/>
    <property type="match status" value="1"/>
</dbReference>
<dbReference type="SMART" id="SM00028">
    <property type="entry name" value="TPR"/>
    <property type="match status" value="6"/>
</dbReference>
<dbReference type="Gene3D" id="1.25.40.10">
    <property type="entry name" value="Tetratricopeptide repeat domain"/>
    <property type="match status" value="2"/>
</dbReference>
<keyword evidence="6" id="KW-1185">Reference proteome</keyword>
<evidence type="ECO:0000256" key="1">
    <source>
        <dbReference type="ARBA" id="ARBA00022803"/>
    </source>
</evidence>
<name>D3BPJ0_HETP5</name>
<dbReference type="Pfam" id="PF13181">
    <property type="entry name" value="TPR_8"/>
    <property type="match status" value="1"/>
</dbReference>
<dbReference type="SUPFAM" id="SSF48452">
    <property type="entry name" value="TPR-like"/>
    <property type="match status" value="2"/>
</dbReference>
<proteinExistence type="inferred from homology"/>
<comment type="caution">
    <text evidence="5">The sequence shown here is derived from an EMBL/GenBank/DDBJ whole genome shotgun (WGS) entry which is preliminary data.</text>
</comment>
<dbReference type="InterPro" id="IPR011990">
    <property type="entry name" value="TPR-like_helical_dom_sf"/>
</dbReference>
<feature type="repeat" description="TPR" evidence="3">
    <location>
        <begin position="256"/>
        <end position="289"/>
    </location>
</feature>
<protein>
    <submittedName>
        <fullName evidence="5">Uncharacterized protein</fullName>
    </submittedName>
</protein>
<evidence type="ECO:0000256" key="3">
    <source>
        <dbReference type="PROSITE-ProRule" id="PRU00339"/>
    </source>
</evidence>
<dbReference type="EMBL" id="ADBJ01000044">
    <property type="protein sequence ID" value="EFA76708.1"/>
    <property type="molecule type" value="Genomic_DNA"/>
</dbReference>
<feature type="repeat" description="TPR" evidence="3">
    <location>
        <begin position="290"/>
        <end position="323"/>
    </location>
</feature>
<dbReference type="OMA" id="CLANIHE"/>
<feature type="repeat" description="TPR" evidence="3">
    <location>
        <begin position="222"/>
        <end position="255"/>
    </location>
</feature>
<feature type="region of interest" description="Disordered" evidence="4">
    <location>
        <begin position="83"/>
        <end position="140"/>
    </location>
</feature>
<dbReference type="PANTHER" id="PTHR12558:SF13">
    <property type="entry name" value="CELL DIVISION CYCLE PROTEIN 27 HOMOLOG"/>
    <property type="match status" value="1"/>
</dbReference>
<dbReference type="GeneID" id="31364934"/>
<dbReference type="Pfam" id="PF14559">
    <property type="entry name" value="TPR_19"/>
    <property type="match status" value="2"/>
</dbReference>
<comment type="similarity">
    <text evidence="2">Belongs to the APC3/CDC27 family.</text>
</comment>
<feature type="compositionally biased region" description="Low complexity" evidence="4">
    <location>
        <begin position="116"/>
        <end position="140"/>
    </location>
</feature>
<dbReference type="InterPro" id="IPR019734">
    <property type="entry name" value="TPR_rpt"/>
</dbReference>
<evidence type="ECO:0000313" key="5">
    <source>
        <dbReference type="EMBL" id="EFA76708.1"/>
    </source>
</evidence>
<dbReference type="PANTHER" id="PTHR12558">
    <property type="entry name" value="CELL DIVISION CYCLE 16,23,27"/>
    <property type="match status" value="1"/>
</dbReference>
<organism evidence="5 6">
    <name type="scientific">Heterostelium pallidum (strain ATCC 26659 / Pp 5 / PN500)</name>
    <name type="common">Cellular slime mold</name>
    <name type="synonym">Polysphondylium pallidum</name>
    <dbReference type="NCBI Taxonomy" id="670386"/>
    <lineage>
        <taxon>Eukaryota</taxon>
        <taxon>Amoebozoa</taxon>
        <taxon>Evosea</taxon>
        <taxon>Eumycetozoa</taxon>
        <taxon>Dictyostelia</taxon>
        <taxon>Acytosteliales</taxon>
        <taxon>Acytosteliaceae</taxon>
        <taxon>Heterostelium</taxon>
    </lineage>
</organism>
<accession>D3BPJ0</accession>
<evidence type="ECO:0000256" key="4">
    <source>
        <dbReference type="SAM" id="MobiDB-lite"/>
    </source>
</evidence>
<feature type="compositionally biased region" description="Low complexity" evidence="4">
    <location>
        <begin position="83"/>
        <end position="92"/>
    </location>
</feature>
<keyword evidence="1 3" id="KW-0802">TPR repeat</keyword>
<feature type="repeat" description="TPR" evidence="3">
    <location>
        <begin position="188"/>
        <end position="221"/>
    </location>
</feature>
<evidence type="ECO:0000313" key="6">
    <source>
        <dbReference type="Proteomes" id="UP000001396"/>
    </source>
</evidence>
<dbReference type="AlphaFoldDB" id="D3BPJ0"/>
<gene>
    <name evidence="5" type="ORF">PPL_09459</name>
</gene>
<dbReference type="InParanoid" id="D3BPJ0"/>
<dbReference type="STRING" id="670386.D3BPJ0"/>
<sequence length="593" mass="66363">MDRNEKSSKFISSVQAVPSIGDCTQYSDQCQQYNTGQSSESIQVVRSPVQNCSLVMEKTQRQIALLLPPLRPTTSMRMIAATTTTNQQQPMPQKKKSSKKSSSSSSSSKTVASPRTNNNSSNNSNTVVSTATTVSSTSTSTSATTQQVVLSYGIEDLLVRATDLVNADKIDEAIADLTDVIKMDGNETRALGLRADLYEHKGRFQEALADYKRVLELIPESIPCLSSMAECYIGLKDFDRAIKVFEQVLTIEPRYAPVLGLISEMYIKLGNLNKALDYCKRLLEIEPENINGYLMLGHVAFKQQSFDHAIKLYKRAIDIGRSVDRDTLLQVHSINTDGPKLKKSNDYNPIYGAAVCLASIAEIQGDVAAQMKWVDFAIEEHPQSAYAIGLKGTYLLRQKQPEQALVLLKSAMDIDPESEIVKMALADCLFDLERTDESIHYYTLVLANMLERDLPEEANTRVMLLHNLLIGYVKQVNSFPDLEVDCDIEIEDVVTSELNDKPQNLQELSKKARALVLVLNRILEKQAESSQLHSFVKSSINTLKHIALSSNQSLEIRHNQKVTLDRESILDPLDEILFYYYDFIKGTYFGQDN</sequence>
<dbReference type="Proteomes" id="UP000001396">
    <property type="component" value="Unassembled WGS sequence"/>
</dbReference>
<dbReference type="RefSeq" id="XP_020428840.1">
    <property type="nucleotide sequence ID" value="XM_020580253.1"/>
</dbReference>
<reference evidence="5 6" key="1">
    <citation type="journal article" date="2011" name="Genome Res.">
        <title>Phylogeny-wide analysis of social amoeba genomes highlights ancient origins for complex intercellular communication.</title>
        <authorList>
            <person name="Heidel A.J."/>
            <person name="Lawal H.M."/>
            <person name="Felder M."/>
            <person name="Schilde C."/>
            <person name="Helps N.R."/>
            <person name="Tunggal B."/>
            <person name="Rivero F."/>
            <person name="John U."/>
            <person name="Schleicher M."/>
            <person name="Eichinger L."/>
            <person name="Platzer M."/>
            <person name="Noegel A.A."/>
            <person name="Schaap P."/>
            <person name="Gloeckner G."/>
        </authorList>
    </citation>
    <scope>NUCLEOTIDE SEQUENCE [LARGE SCALE GENOMIC DNA]</scope>
    <source>
        <strain evidence="6">ATCC 26659 / Pp 5 / PN500</strain>
    </source>
</reference>